<evidence type="ECO:0000313" key="3">
    <source>
        <dbReference type="Proteomes" id="UP000184330"/>
    </source>
</evidence>
<feature type="region of interest" description="Disordered" evidence="1">
    <location>
        <begin position="60"/>
        <end position="86"/>
    </location>
</feature>
<dbReference type="AlphaFoldDB" id="A0A1L7XMD8"/>
<proteinExistence type="predicted"/>
<evidence type="ECO:0000256" key="1">
    <source>
        <dbReference type="SAM" id="MobiDB-lite"/>
    </source>
</evidence>
<dbReference type="EMBL" id="FJOG01000035">
    <property type="protein sequence ID" value="CZR66174.1"/>
    <property type="molecule type" value="Genomic_DNA"/>
</dbReference>
<evidence type="ECO:0000313" key="2">
    <source>
        <dbReference type="EMBL" id="CZR66174.1"/>
    </source>
</evidence>
<protein>
    <submittedName>
        <fullName evidence="2">Uncharacterized protein</fullName>
    </submittedName>
</protein>
<feature type="region of interest" description="Disordered" evidence="1">
    <location>
        <begin position="1"/>
        <end position="23"/>
    </location>
</feature>
<keyword evidence="3" id="KW-1185">Reference proteome</keyword>
<name>A0A1L7XMD8_9HELO</name>
<dbReference type="Proteomes" id="UP000184330">
    <property type="component" value="Unassembled WGS sequence"/>
</dbReference>
<sequence>MEREAERMELRQEFGQERDESGYRQGAIEGKETIFFHRGNMVPSAKFSAWQKRIIASSPANPHAISNRSGTTPLPDSIHDPPTTLPDIHHQFFSQTMDLDEQDYFKQVASSSNDESPSLMLFESENLTPGDQILASFFAFGPSPTCKLLYSVDFPTSPDNHAAALQYYSRQIFQYGEACQFQQEFINNLFYYANIKEGFANLESSVSLALESQAGYKALPLVYLLGQALAKNKDYVRMPFVARIMSTSVSRHRRGPSPAYFAGRWPHRGGHYEESIPYLEDAVLDDLDNLDQIRYSHPFMNVRAPEILLRSYEQLASAETWRAICSRVLGSRKRSFSDRLRDQLLQTCPFQSQAYIKFTRLLSEAGMHYIKTNRLLNLFAHIFPPRQFARISIFYYLRTSSFREEKQIQDFALHLQLAIQSLDPKDPVWHCESCHTGLSNLVTHIPRCIKEDVVKSLYIHAAFETISRDITKYILAEDRERIQLRDPAVLPKFAIWW</sequence>
<accession>A0A1L7XMD8</accession>
<feature type="compositionally biased region" description="Polar residues" evidence="1">
    <location>
        <begin position="60"/>
        <end position="74"/>
    </location>
</feature>
<gene>
    <name evidence="2" type="ORF">PAC_16075</name>
</gene>
<organism evidence="2 3">
    <name type="scientific">Phialocephala subalpina</name>
    <dbReference type="NCBI Taxonomy" id="576137"/>
    <lineage>
        <taxon>Eukaryota</taxon>
        <taxon>Fungi</taxon>
        <taxon>Dikarya</taxon>
        <taxon>Ascomycota</taxon>
        <taxon>Pezizomycotina</taxon>
        <taxon>Leotiomycetes</taxon>
        <taxon>Helotiales</taxon>
        <taxon>Mollisiaceae</taxon>
        <taxon>Phialocephala</taxon>
        <taxon>Phialocephala fortinii species complex</taxon>
    </lineage>
</organism>
<reference evidence="2 3" key="1">
    <citation type="submission" date="2016-03" db="EMBL/GenBank/DDBJ databases">
        <authorList>
            <person name="Ploux O."/>
        </authorList>
    </citation>
    <scope>NUCLEOTIDE SEQUENCE [LARGE SCALE GENOMIC DNA]</scope>
    <source>
        <strain evidence="2 3">UAMH 11012</strain>
    </source>
</reference>
<feature type="compositionally biased region" description="Basic and acidic residues" evidence="1">
    <location>
        <begin position="1"/>
        <end position="22"/>
    </location>
</feature>